<dbReference type="EMBL" id="CP072227">
    <property type="protein sequence ID" value="QUT45066.1"/>
    <property type="molecule type" value="Genomic_DNA"/>
</dbReference>
<evidence type="ECO:0000256" key="2">
    <source>
        <dbReference type="ARBA" id="ARBA00023125"/>
    </source>
</evidence>
<name>A0A975Q646_9BACE</name>
<keyword evidence="3" id="KW-0804">Transcription</keyword>
<dbReference type="Pfam" id="PF00532">
    <property type="entry name" value="Peripla_BP_1"/>
    <property type="match status" value="1"/>
</dbReference>
<reference evidence="5" key="1">
    <citation type="journal article" date="2021" name="PLoS Genet.">
        <title>Mobile Type VI secretion system loci of the gut Bacteroidales display extensive intra-ecosystem transfer, multi-species spread and geographical clustering.</title>
        <authorList>
            <person name="Garcia-Bayona L."/>
            <person name="Coyne M.J."/>
            <person name="Comstock L.E."/>
        </authorList>
    </citation>
    <scope>NUCLEOTIDE SEQUENCE</scope>
    <source>
        <strain evidence="5">CL11T00C20</strain>
    </source>
</reference>
<dbReference type="InterPro" id="IPR010982">
    <property type="entry name" value="Lambda_DNA-bd_dom_sf"/>
</dbReference>
<feature type="domain" description="HTH lacI-type" evidence="4">
    <location>
        <begin position="16"/>
        <end position="73"/>
    </location>
</feature>
<dbReference type="Pfam" id="PF00356">
    <property type="entry name" value="LacI"/>
    <property type="match status" value="1"/>
</dbReference>
<dbReference type="InterPro" id="IPR028082">
    <property type="entry name" value="Peripla_BP_I"/>
</dbReference>
<keyword evidence="2" id="KW-0238">DNA-binding</keyword>
<dbReference type="PROSITE" id="PS50932">
    <property type="entry name" value="HTH_LACI_2"/>
    <property type="match status" value="1"/>
</dbReference>
<protein>
    <submittedName>
        <fullName evidence="5">HTH-type transcriptional regulator DegA</fullName>
    </submittedName>
</protein>
<evidence type="ECO:0000256" key="1">
    <source>
        <dbReference type="ARBA" id="ARBA00023015"/>
    </source>
</evidence>
<evidence type="ECO:0000256" key="3">
    <source>
        <dbReference type="ARBA" id="ARBA00023163"/>
    </source>
</evidence>
<dbReference type="InterPro" id="IPR001761">
    <property type="entry name" value="Peripla_BP/Lac1_sug-bd_dom"/>
</dbReference>
<dbReference type="SUPFAM" id="SSF47413">
    <property type="entry name" value="lambda repressor-like DNA-binding domains"/>
    <property type="match status" value="1"/>
</dbReference>
<proteinExistence type="predicted"/>
<dbReference type="PANTHER" id="PTHR30146:SF109">
    <property type="entry name" value="HTH-TYPE TRANSCRIPTIONAL REGULATOR GALS"/>
    <property type="match status" value="1"/>
</dbReference>
<dbReference type="SUPFAM" id="SSF53822">
    <property type="entry name" value="Periplasmic binding protein-like I"/>
    <property type="match status" value="1"/>
</dbReference>
<accession>A0A975Q646</accession>
<sequence length="343" mass="37947">MLFFETVYYMSLLRKTSLKDIAEAAGVSTALVSFVLNGKEKEYRVGEKTAQRILKIANEMNYQPNLAAKSLRSGKTKTIGLVVSDISNPFFSQLARVLEDEAARKGYTVLFGSSDENKDKMNRIVGNLINKGVDGLIIVPCNNSEKSISSLVNNHIPVVLFDRYFPEINVSYVALNNFNASYIATKYLLRVGYTAPCIVAYDVNLTHMQERVLGYKKAMDEAGKKSLINVAFLKQDSPRKSADRLLPKMIDSGVDAFLFATNMISLACLYIIKDMGDDIIGKIGLVGFDGNPVFDFFDAPISYIQQPIDILVQKALEILTDVIANGNTVQSVLAEGEFIEKTS</sequence>
<dbReference type="CDD" id="cd01392">
    <property type="entry name" value="HTH_LacI"/>
    <property type="match status" value="1"/>
</dbReference>
<keyword evidence="1" id="KW-0805">Transcription regulation</keyword>
<dbReference type="InterPro" id="IPR000843">
    <property type="entry name" value="HTH_LacI"/>
</dbReference>
<dbReference type="KEGG" id="beg:INE88_01872"/>
<dbReference type="Gene3D" id="1.10.260.40">
    <property type="entry name" value="lambda repressor-like DNA-binding domains"/>
    <property type="match status" value="1"/>
</dbReference>
<dbReference type="Gene3D" id="3.40.50.2300">
    <property type="match status" value="2"/>
</dbReference>
<dbReference type="AlphaFoldDB" id="A0A975Q646"/>
<evidence type="ECO:0000313" key="6">
    <source>
        <dbReference type="Proteomes" id="UP000679226"/>
    </source>
</evidence>
<dbReference type="SMART" id="SM00354">
    <property type="entry name" value="HTH_LACI"/>
    <property type="match status" value="1"/>
</dbReference>
<evidence type="ECO:0000259" key="4">
    <source>
        <dbReference type="PROSITE" id="PS50932"/>
    </source>
</evidence>
<dbReference type="GO" id="GO:0000976">
    <property type="term" value="F:transcription cis-regulatory region binding"/>
    <property type="evidence" value="ECO:0007669"/>
    <property type="project" value="TreeGrafter"/>
</dbReference>
<gene>
    <name evidence="5" type="primary">degA</name>
    <name evidence="5" type="ORF">INE88_01872</name>
</gene>
<dbReference type="Proteomes" id="UP000679226">
    <property type="component" value="Chromosome"/>
</dbReference>
<dbReference type="PANTHER" id="PTHR30146">
    <property type="entry name" value="LACI-RELATED TRANSCRIPTIONAL REPRESSOR"/>
    <property type="match status" value="1"/>
</dbReference>
<evidence type="ECO:0000313" key="5">
    <source>
        <dbReference type="EMBL" id="QUT45066.1"/>
    </source>
</evidence>
<organism evidence="5 6">
    <name type="scientific">Bacteroides eggerthii</name>
    <dbReference type="NCBI Taxonomy" id="28111"/>
    <lineage>
        <taxon>Bacteria</taxon>
        <taxon>Pseudomonadati</taxon>
        <taxon>Bacteroidota</taxon>
        <taxon>Bacteroidia</taxon>
        <taxon>Bacteroidales</taxon>
        <taxon>Bacteroidaceae</taxon>
        <taxon>Bacteroides</taxon>
    </lineage>
</organism>
<dbReference type="GO" id="GO:0003700">
    <property type="term" value="F:DNA-binding transcription factor activity"/>
    <property type="evidence" value="ECO:0007669"/>
    <property type="project" value="TreeGrafter"/>
</dbReference>